<name>A0A6A3D4F8_HIBSY</name>
<comment type="caution">
    <text evidence="1">The sequence shown here is derived from an EMBL/GenBank/DDBJ whole genome shotgun (WGS) entry which is preliminary data.</text>
</comment>
<gene>
    <name evidence="1" type="ORF">F3Y22_tig00000715pilonHSYRG00087</name>
</gene>
<protein>
    <submittedName>
        <fullName evidence="1">Uncharacterized protein</fullName>
    </submittedName>
</protein>
<dbReference type="Proteomes" id="UP000436088">
    <property type="component" value="Unassembled WGS sequence"/>
</dbReference>
<dbReference type="EMBL" id="VEPZ02000060">
    <property type="protein sequence ID" value="KAE8734748.1"/>
    <property type="molecule type" value="Genomic_DNA"/>
</dbReference>
<keyword evidence="2" id="KW-1185">Reference proteome</keyword>
<evidence type="ECO:0000313" key="2">
    <source>
        <dbReference type="Proteomes" id="UP000436088"/>
    </source>
</evidence>
<reference evidence="1" key="1">
    <citation type="submission" date="2019-09" db="EMBL/GenBank/DDBJ databases">
        <title>Draft genome information of white flower Hibiscus syriacus.</title>
        <authorList>
            <person name="Kim Y.-M."/>
        </authorList>
    </citation>
    <scope>NUCLEOTIDE SEQUENCE [LARGE SCALE GENOMIC DNA]</scope>
    <source>
        <strain evidence="1">YM2019G1</strain>
    </source>
</reference>
<accession>A0A6A3D4F8</accession>
<sequence length="68" mass="7545">MKKAELILVPTPDVGHLITIREFAKCLINSDDRISVTTLSMKWSSGLVDDYTESLATYTKSLVTSQPD</sequence>
<dbReference type="AlphaFoldDB" id="A0A6A3D4F8"/>
<proteinExistence type="predicted"/>
<dbReference type="Gene3D" id="3.40.50.2000">
    <property type="entry name" value="Glycogen Phosphorylase B"/>
    <property type="match status" value="1"/>
</dbReference>
<organism evidence="1 2">
    <name type="scientific">Hibiscus syriacus</name>
    <name type="common">Rose of Sharon</name>
    <dbReference type="NCBI Taxonomy" id="106335"/>
    <lineage>
        <taxon>Eukaryota</taxon>
        <taxon>Viridiplantae</taxon>
        <taxon>Streptophyta</taxon>
        <taxon>Embryophyta</taxon>
        <taxon>Tracheophyta</taxon>
        <taxon>Spermatophyta</taxon>
        <taxon>Magnoliopsida</taxon>
        <taxon>eudicotyledons</taxon>
        <taxon>Gunneridae</taxon>
        <taxon>Pentapetalae</taxon>
        <taxon>rosids</taxon>
        <taxon>malvids</taxon>
        <taxon>Malvales</taxon>
        <taxon>Malvaceae</taxon>
        <taxon>Malvoideae</taxon>
        <taxon>Hibiscus</taxon>
    </lineage>
</organism>
<evidence type="ECO:0000313" key="1">
    <source>
        <dbReference type="EMBL" id="KAE8734748.1"/>
    </source>
</evidence>